<dbReference type="GO" id="GO:0004180">
    <property type="term" value="F:carboxypeptidase activity"/>
    <property type="evidence" value="ECO:0007669"/>
    <property type="project" value="TreeGrafter"/>
</dbReference>
<feature type="domain" description="Transferrin receptor-like dimerisation" evidence="4">
    <location>
        <begin position="642"/>
        <end position="759"/>
    </location>
</feature>
<dbReference type="FunFam" id="3.40.630.10:FF:000101">
    <property type="entry name" value="N-acetylated alpha-linked acidic dipeptidase like 1"/>
    <property type="match status" value="1"/>
</dbReference>
<accession>A0AAV2QFU1</accession>
<dbReference type="InterPro" id="IPR036757">
    <property type="entry name" value="TFR-like_dimer_dom_sf"/>
</dbReference>
<reference evidence="6 7" key="1">
    <citation type="submission" date="2024-05" db="EMBL/GenBank/DDBJ databases">
        <authorList>
            <person name="Wallberg A."/>
        </authorList>
    </citation>
    <scope>NUCLEOTIDE SEQUENCE [LARGE SCALE GENOMIC DNA]</scope>
</reference>
<dbReference type="FunFam" id="3.50.30.30:FF:000045">
    <property type="entry name" value="Predicted protein"/>
    <property type="match status" value="1"/>
</dbReference>
<evidence type="ECO:0000259" key="4">
    <source>
        <dbReference type="Pfam" id="PF04253"/>
    </source>
</evidence>
<feature type="domain" description="PA" evidence="3">
    <location>
        <begin position="191"/>
        <end position="273"/>
    </location>
</feature>
<dbReference type="InterPro" id="IPR007365">
    <property type="entry name" value="TFR-like_dimer_dom"/>
</dbReference>
<dbReference type="SUPFAM" id="SSF47672">
    <property type="entry name" value="Transferrin receptor-like dimerisation domain"/>
    <property type="match status" value="1"/>
</dbReference>
<keyword evidence="2" id="KW-1133">Transmembrane helix</keyword>
<keyword evidence="2" id="KW-0812">Transmembrane</keyword>
<comment type="caution">
    <text evidence="6">The sequence shown here is derived from an EMBL/GenBank/DDBJ whole genome shotgun (WGS) entry which is preliminary data.</text>
</comment>
<protein>
    <submittedName>
        <fullName evidence="6">Uncharacterized protein</fullName>
    </submittedName>
</protein>
<proteinExistence type="inferred from homology"/>
<evidence type="ECO:0000256" key="1">
    <source>
        <dbReference type="ARBA" id="ARBA00005634"/>
    </source>
</evidence>
<keyword evidence="7" id="KW-1185">Reference proteome</keyword>
<dbReference type="SUPFAM" id="SSF52025">
    <property type="entry name" value="PA domain"/>
    <property type="match status" value="1"/>
</dbReference>
<evidence type="ECO:0000256" key="2">
    <source>
        <dbReference type="SAM" id="Phobius"/>
    </source>
</evidence>
<dbReference type="Proteomes" id="UP001497623">
    <property type="component" value="Unassembled WGS sequence"/>
</dbReference>
<dbReference type="InterPro" id="IPR007484">
    <property type="entry name" value="Peptidase_M28"/>
</dbReference>
<sequence>MSNQRMLLTVGAVTMVAGVIIGAIIGHFATSSTSATLPNKNSLTSQESEELELMSQLRRDRWQEGGKEMTRRINDMVSTDNLRDNLKELTRRPHLAGTARDDELAEMVRDRFTEAGFDTADLVPYRVLLSRPNATNPNLISLNSGQNVEWESHYKEKELHQDDYDEDFVHAFNAYSPAGTVTTTPGEGVIYVNYARVEDYEELDKMGVNISGHIVICRYGKIYRGNKIQNSERWGATGVIIFSDPKDVAVEGQTPQEIYPNTWWLPGSGMQRGTTYMGDGDPLTPGWPSTENAYRISKEEADLPKIPCQPIGYDDAKVILEKLEGPAAPSDWIGGIENVAYTLGPEWKPEYSTWTLTLSTHNTENIYRSYNVIGTIKGEVEPDRYIILGNHRDAWGYGASDPSSGTAQMLESARVFGELMKEGWRPRRTIVFCNWGAEEYGLLGSQEWVEEHTNKLQARGVAYVNVDTCASGPIFRGRSSPILWDILEEMTKVVPGTKGQDNLSLHDEWSAYTKWKSGVDSIPLATLGAGSDHAPFAFFAGVPSMDYAFKVDSHKWNISTYPAYHTGYETFYMVDKHIDPGFKIHQGCSRLALHILRYLADSSMLPYSIEQMPKTMAKALKDLKIEGIDSKLINIYDKYVLLEEAVDNFTVEAINFEKSLQDISPNISPVTLRAINDQMMQLEQIFIMPSGLPGRPMTRHAVFAPSQFDTYAAAAFPGISDLLYLIDELSGKDLTKRQNEIRRHISDLTIMTQNARKLLKEMHII</sequence>
<comment type="similarity">
    <text evidence="1">Belongs to the peptidase M28 family. M28B subfamily.</text>
</comment>
<dbReference type="Gene3D" id="3.40.630.10">
    <property type="entry name" value="Zn peptidases"/>
    <property type="match status" value="1"/>
</dbReference>
<dbReference type="CDD" id="cd02121">
    <property type="entry name" value="PA_GCPII_like"/>
    <property type="match status" value="1"/>
</dbReference>
<dbReference type="InterPro" id="IPR039373">
    <property type="entry name" value="Peptidase_M28B"/>
</dbReference>
<feature type="domain" description="Peptidase M28" evidence="5">
    <location>
        <begin position="371"/>
        <end position="571"/>
    </location>
</feature>
<dbReference type="Gene3D" id="1.20.930.40">
    <property type="entry name" value="Transferrin receptor-like, dimerisation domain"/>
    <property type="match status" value="1"/>
</dbReference>
<dbReference type="AlphaFoldDB" id="A0AAV2QFU1"/>
<evidence type="ECO:0000259" key="3">
    <source>
        <dbReference type="Pfam" id="PF02225"/>
    </source>
</evidence>
<dbReference type="Pfam" id="PF04253">
    <property type="entry name" value="TFR_dimer"/>
    <property type="match status" value="1"/>
</dbReference>
<dbReference type="PANTHER" id="PTHR10404">
    <property type="entry name" value="N-ACETYLATED-ALPHA-LINKED ACIDIC DIPEPTIDASE"/>
    <property type="match status" value="1"/>
</dbReference>
<dbReference type="PANTHER" id="PTHR10404:SF77">
    <property type="entry name" value="GLUTAMATE CARBOXYPEPTIDASE 2 HOMOLOG"/>
    <property type="match status" value="1"/>
</dbReference>
<dbReference type="CDD" id="cd08022">
    <property type="entry name" value="M28_PSMA_like"/>
    <property type="match status" value="1"/>
</dbReference>
<dbReference type="InterPro" id="IPR003137">
    <property type="entry name" value="PA_domain"/>
</dbReference>
<organism evidence="6 7">
    <name type="scientific">Meganyctiphanes norvegica</name>
    <name type="common">Northern krill</name>
    <name type="synonym">Thysanopoda norvegica</name>
    <dbReference type="NCBI Taxonomy" id="48144"/>
    <lineage>
        <taxon>Eukaryota</taxon>
        <taxon>Metazoa</taxon>
        <taxon>Ecdysozoa</taxon>
        <taxon>Arthropoda</taxon>
        <taxon>Crustacea</taxon>
        <taxon>Multicrustacea</taxon>
        <taxon>Malacostraca</taxon>
        <taxon>Eumalacostraca</taxon>
        <taxon>Eucarida</taxon>
        <taxon>Euphausiacea</taxon>
        <taxon>Euphausiidae</taxon>
        <taxon>Meganyctiphanes</taxon>
    </lineage>
</organism>
<dbReference type="Pfam" id="PF04389">
    <property type="entry name" value="Peptidase_M28"/>
    <property type="match status" value="1"/>
</dbReference>
<gene>
    <name evidence="6" type="ORF">MNOR_LOCUS11110</name>
</gene>
<evidence type="ECO:0000259" key="5">
    <source>
        <dbReference type="Pfam" id="PF04389"/>
    </source>
</evidence>
<feature type="transmembrane region" description="Helical" evidence="2">
    <location>
        <begin position="7"/>
        <end position="29"/>
    </location>
</feature>
<dbReference type="InterPro" id="IPR046450">
    <property type="entry name" value="PA_dom_sf"/>
</dbReference>
<dbReference type="Gene3D" id="3.50.30.30">
    <property type="match status" value="1"/>
</dbReference>
<keyword evidence="2" id="KW-0472">Membrane</keyword>
<dbReference type="SUPFAM" id="SSF53187">
    <property type="entry name" value="Zn-dependent exopeptidases"/>
    <property type="match status" value="1"/>
</dbReference>
<dbReference type="EMBL" id="CAXKWB010005775">
    <property type="protein sequence ID" value="CAL4079772.1"/>
    <property type="molecule type" value="Genomic_DNA"/>
</dbReference>
<evidence type="ECO:0000313" key="7">
    <source>
        <dbReference type="Proteomes" id="UP001497623"/>
    </source>
</evidence>
<dbReference type="Pfam" id="PF02225">
    <property type="entry name" value="PA"/>
    <property type="match status" value="1"/>
</dbReference>
<name>A0AAV2QFU1_MEGNR</name>
<evidence type="ECO:0000313" key="6">
    <source>
        <dbReference type="EMBL" id="CAL4079772.1"/>
    </source>
</evidence>